<accession>A0ABQ6RIK2</accession>
<dbReference type="EMBL" id="SEUJ01000067">
    <property type="protein sequence ID" value="KAA1157109.1"/>
    <property type="molecule type" value="Genomic_DNA"/>
</dbReference>
<keyword evidence="1" id="KW-0732">Signal</keyword>
<keyword evidence="3" id="KW-1185">Reference proteome</keyword>
<evidence type="ECO:0000256" key="1">
    <source>
        <dbReference type="SAM" id="SignalP"/>
    </source>
</evidence>
<dbReference type="Proteomes" id="UP000322915">
    <property type="component" value="Unassembled WGS sequence"/>
</dbReference>
<evidence type="ECO:0000313" key="2">
    <source>
        <dbReference type="EMBL" id="KAA1157109.1"/>
    </source>
</evidence>
<protein>
    <submittedName>
        <fullName evidence="2">Phosphate ABC transporter substrate-binding protein</fullName>
    </submittedName>
</protein>
<evidence type="ECO:0000313" key="3">
    <source>
        <dbReference type="Proteomes" id="UP000322915"/>
    </source>
</evidence>
<reference evidence="2 3" key="1">
    <citation type="submission" date="2019-01" db="EMBL/GenBank/DDBJ databases">
        <title>Genome sequences of marine Pseudoalteromonas species.</title>
        <authorList>
            <person name="Boraston A.B."/>
            <person name="Hehemann J.-H."/>
            <person name="Vickers C.J."/>
            <person name="Salama-Alber O."/>
            <person name="Abe K."/>
            <person name="Hettle A.J."/>
        </authorList>
    </citation>
    <scope>NUCLEOTIDE SEQUENCE [LARGE SCALE GENOMIC DNA]</scope>
    <source>
        <strain evidence="2 3">PS47</strain>
    </source>
</reference>
<feature type="chain" id="PRO_5045355705" evidence="1">
    <location>
        <begin position="21"/>
        <end position="136"/>
    </location>
</feature>
<gene>
    <name evidence="2" type="ORF">EU509_08845</name>
</gene>
<sequence>MKKILILASALCFQTAFVQAEVVVVGNPSLSATLTPAEVKNLFLGKRQSLPDGTHITIVERTAEAPLKSEFHSKYTNKSEAQLSAYWTRLVFTGKGKPPKEISNSEELINMISSNPSFIGYIDSTEVTDKVSVLSK</sequence>
<comment type="caution">
    <text evidence="2">The sequence shown here is derived from an EMBL/GenBank/DDBJ whole genome shotgun (WGS) entry which is preliminary data.</text>
</comment>
<proteinExistence type="predicted"/>
<dbReference type="SUPFAM" id="SSF53850">
    <property type="entry name" value="Periplasmic binding protein-like II"/>
    <property type="match status" value="1"/>
</dbReference>
<name>A0ABQ6RIK2_9GAMM</name>
<dbReference type="RefSeq" id="WP_033030333.1">
    <property type="nucleotide sequence ID" value="NZ_JBBMQV010000029.1"/>
</dbReference>
<feature type="signal peptide" evidence="1">
    <location>
        <begin position="1"/>
        <end position="20"/>
    </location>
</feature>
<dbReference type="Gene3D" id="3.40.190.10">
    <property type="entry name" value="Periplasmic binding protein-like II"/>
    <property type="match status" value="1"/>
</dbReference>
<organism evidence="2 3">
    <name type="scientific">Pseudoalteromonas fuliginea</name>
    <dbReference type="NCBI Taxonomy" id="1872678"/>
    <lineage>
        <taxon>Bacteria</taxon>
        <taxon>Pseudomonadati</taxon>
        <taxon>Pseudomonadota</taxon>
        <taxon>Gammaproteobacteria</taxon>
        <taxon>Alteromonadales</taxon>
        <taxon>Pseudoalteromonadaceae</taxon>
        <taxon>Pseudoalteromonas</taxon>
    </lineage>
</organism>